<dbReference type="InterPro" id="IPR041954">
    <property type="entry name" value="CT_DMSOR/BSOR/TMAOR"/>
</dbReference>
<evidence type="ECO:0000313" key="12">
    <source>
        <dbReference type="Proteomes" id="UP001196870"/>
    </source>
</evidence>
<name>A0ABS5EVL7_9PROT</name>
<gene>
    <name evidence="11" type="ORF">GXW71_08140</name>
</gene>
<dbReference type="PANTHER" id="PTHR43742">
    <property type="entry name" value="TRIMETHYLAMINE-N-OXIDE REDUCTASE"/>
    <property type="match status" value="1"/>
</dbReference>
<dbReference type="Gene3D" id="3.90.55.10">
    <property type="entry name" value="Dimethylsulfoxide Reductase, domain 3"/>
    <property type="match status" value="1"/>
</dbReference>
<dbReference type="PROSITE" id="PS00490">
    <property type="entry name" value="MOLYBDOPTERIN_PROK_2"/>
    <property type="match status" value="1"/>
</dbReference>
<comment type="cofactor">
    <cofactor evidence="1">
        <name>Mo-bis(molybdopterin guanine dinucleotide)</name>
        <dbReference type="ChEBI" id="CHEBI:60539"/>
    </cofactor>
</comment>
<evidence type="ECO:0000313" key="11">
    <source>
        <dbReference type="EMBL" id="MBR0664324.1"/>
    </source>
</evidence>
<dbReference type="InterPro" id="IPR009010">
    <property type="entry name" value="Asp_de-COase-like_dom_sf"/>
</dbReference>
<dbReference type="CDD" id="cd02793">
    <property type="entry name" value="MopB_CT_DMSOR-BSOR-TMAOR"/>
    <property type="match status" value="1"/>
</dbReference>
<evidence type="ECO:0000256" key="3">
    <source>
        <dbReference type="ARBA" id="ARBA00022505"/>
    </source>
</evidence>
<dbReference type="SUPFAM" id="SSF53706">
    <property type="entry name" value="Formate dehydrogenase/DMSO reductase, domains 1-3"/>
    <property type="match status" value="1"/>
</dbReference>
<dbReference type="RefSeq" id="WP_211851916.1">
    <property type="nucleotide sequence ID" value="NZ_JAAGBB010000007.1"/>
</dbReference>
<dbReference type="SUPFAM" id="SSF50692">
    <property type="entry name" value="ADC-like"/>
    <property type="match status" value="1"/>
</dbReference>
<evidence type="ECO:0000259" key="10">
    <source>
        <dbReference type="Pfam" id="PF18364"/>
    </source>
</evidence>
<dbReference type="Proteomes" id="UP001196870">
    <property type="component" value="Unassembled WGS sequence"/>
</dbReference>
<protein>
    <submittedName>
        <fullName evidence="11">Molybdopterin-dependent oxidoreductase</fullName>
    </submittedName>
</protein>
<dbReference type="InterPro" id="IPR050612">
    <property type="entry name" value="Prok_Mopterin_Oxidored"/>
</dbReference>
<feature type="domain" description="Molybdopterin oxidoreductase N-terminal" evidence="10">
    <location>
        <begin position="32"/>
        <end position="72"/>
    </location>
</feature>
<dbReference type="InterPro" id="IPR041460">
    <property type="entry name" value="Molybdopterin_N"/>
</dbReference>
<evidence type="ECO:0000256" key="2">
    <source>
        <dbReference type="ARBA" id="ARBA00010312"/>
    </source>
</evidence>
<keyword evidence="5" id="KW-0574">Periplasm</keyword>
<feature type="region of interest" description="Disordered" evidence="7">
    <location>
        <begin position="1"/>
        <end position="28"/>
    </location>
</feature>
<dbReference type="Gene3D" id="2.40.40.20">
    <property type="match status" value="1"/>
</dbReference>
<accession>A0ABS5EVL7</accession>
<organism evidence="11 12">
    <name type="scientific">Plastoroseomonas hellenica</name>
    <dbReference type="NCBI Taxonomy" id="2687306"/>
    <lineage>
        <taxon>Bacteria</taxon>
        <taxon>Pseudomonadati</taxon>
        <taxon>Pseudomonadota</taxon>
        <taxon>Alphaproteobacteria</taxon>
        <taxon>Acetobacterales</taxon>
        <taxon>Acetobacteraceae</taxon>
        <taxon>Plastoroseomonas</taxon>
    </lineage>
</organism>
<evidence type="ECO:0000259" key="9">
    <source>
        <dbReference type="Pfam" id="PF01568"/>
    </source>
</evidence>
<sequence length="803" mass="87984">MTELVSGASDSDLGAYPTGTSDRSGHQTLKPHAAHWGAFDAVVRDGRVVGVRPFARDPFPGSLIDAVPDVVHAACRVDRAYVRRGWLEGKRAGHLRGGDPFVPVPADRVVRLIAEQVARVRAEVGHEAIFGGSYGWSSAGRFHHARSQLHRFLGLGGGFTAQLNAYSYAAGQALMPHVLGTTEVLLGRVTDWNAIGQHAKLMLCLGGLPLKNGLVTSGGAGATEYTQHFRRAAEAGVRFLNVSPYRADMPDWLNAEWVPIRPGTDTALLLAIAHWMVAEGREDHAFLASHCVGWDKLRAYVMGESDGLAKTPAWAADITGIAADRIIAIARAITAQPTMLTSTWSLQRADYGEQPWWMLTAIAAMLGTIGKPGLGVGFGYGSVNGMGNPRRDYPSFSMPATRNPVGRYIPVARITEMLENPGGSLSYNGREVPLPDTRIIWWSGGNPFHHHQDLNRLLRAWARAETMIVQEPWWTAAARHADIVLPATTTLERNDIASSGRDRFLRAMHQAIAPVGQARNDHDWLADIAEELGYRDRFTEQRDEDAWLRHLFERWRQACARQGVETPDFDSFWAQGYWEAPPPPPEEAYTQFAEFHADPAEHPLDTPSGKVELFSATVAGFGYDDAPGHPVWIPQREWLGAEPAKRFPLHLLSFQPATRLHGQLDPGRVAAADKIAGREPLLMHPEDAAARGLRDGEILKVFNDRGACLAGLRFDDRLLRGVVMMATGAWFDPLQPGMPGSLCVHGNCNVLTADIGTSRLGQGPSAQSCLVEVERFSEALPLVRAHRPPPILEILEGLEPNPR</sequence>
<evidence type="ECO:0000259" key="8">
    <source>
        <dbReference type="Pfam" id="PF00384"/>
    </source>
</evidence>
<keyword evidence="12" id="KW-1185">Reference proteome</keyword>
<keyword evidence="4" id="KW-0479">Metal-binding</keyword>
<dbReference type="Pfam" id="PF00384">
    <property type="entry name" value="Molybdopterin"/>
    <property type="match status" value="1"/>
</dbReference>
<keyword evidence="3" id="KW-0500">Molybdenum</keyword>
<evidence type="ECO:0000256" key="4">
    <source>
        <dbReference type="ARBA" id="ARBA00022723"/>
    </source>
</evidence>
<dbReference type="InterPro" id="IPR006657">
    <property type="entry name" value="MoPterin_dinucl-bd_dom"/>
</dbReference>
<keyword evidence="6" id="KW-0560">Oxidoreductase</keyword>
<feature type="domain" description="Molybdopterin oxidoreductase" evidence="8">
    <location>
        <begin position="77"/>
        <end position="530"/>
    </location>
</feature>
<dbReference type="Gene3D" id="3.40.228.10">
    <property type="entry name" value="Dimethylsulfoxide Reductase, domain 2"/>
    <property type="match status" value="1"/>
</dbReference>
<dbReference type="Pfam" id="PF18364">
    <property type="entry name" value="Molybdopterin_N"/>
    <property type="match status" value="1"/>
</dbReference>
<comment type="caution">
    <text evidence="11">The sequence shown here is derived from an EMBL/GenBank/DDBJ whole genome shotgun (WGS) entry which is preliminary data.</text>
</comment>
<evidence type="ECO:0000256" key="5">
    <source>
        <dbReference type="ARBA" id="ARBA00022764"/>
    </source>
</evidence>
<dbReference type="InterPro" id="IPR006656">
    <property type="entry name" value="Mopterin_OxRdtase"/>
</dbReference>
<evidence type="ECO:0000256" key="7">
    <source>
        <dbReference type="SAM" id="MobiDB-lite"/>
    </source>
</evidence>
<dbReference type="InterPro" id="IPR006655">
    <property type="entry name" value="Mopterin_OxRdtase_prok_CS"/>
</dbReference>
<dbReference type="PANTHER" id="PTHR43742:SF10">
    <property type="entry name" value="TRIMETHYLAMINE-N-OXIDE REDUCTASE 2"/>
    <property type="match status" value="1"/>
</dbReference>
<feature type="domain" description="Molybdopterin dinucleotide-binding" evidence="9">
    <location>
        <begin position="649"/>
        <end position="769"/>
    </location>
</feature>
<dbReference type="EMBL" id="JAAGBB010000007">
    <property type="protein sequence ID" value="MBR0664324.1"/>
    <property type="molecule type" value="Genomic_DNA"/>
</dbReference>
<evidence type="ECO:0000256" key="6">
    <source>
        <dbReference type="ARBA" id="ARBA00023002"/>
    </source>
</evidence>
<proteinExistence type="inferred from homology"/>
<reference evidence="12" key="1">
    <citation type="journal article" date="2021" name="Syst. Appl. Microbiol.">
        <title>Roseomonas hellenica sp. nov., isolated from roots of wild-growing Alkanna tinctoria.</title>
        <authorList>
            <person name="Rat A."/>
            <person name="Naranjo H.D."/>
            <person name="Lebbe L."/>
            <person name="Cnockaert M."/>
            <person name="Krigas N."/>
            <person name="Grigoriadou K."/>
            <person name="Maloupa E."/>
            <person name="Willems A."/>
        </authorList>
    </citation>
    <scope>NUCLEOTIDE SEQUENCE [LARGE SCALE GENOMIC DNA]</scope>
    <source>
        <strain evidence="12">LMG 31523</strain>
    </source>
</reference>
<comment type="similarity">
    <text evidence="2">Belongs to the prokaryotic molybdopterin-containing oxidoreductase family.</text>
</comment>
<dbReference type="Gene3D" id="3.40.50.740">
    <property type="match status" value="1"/>
</dbReference>
<dbReference type="Pfam" id="PF01568">
    <property type="entry name" value="Molydop_binding"/>
    <property type="match status" value="1"/>
</dbReference>
<evidence type="ECO:0000256" key="1">
    <source>
        <dbReference type="ARBA" id="ARBA00001942"/>
    </source>
</evidence>